<dbReference type="InterPro" id="IPR003961">
    <property type="entry name" value="FN3_dom"/>
</dbReference>
<keyword evidence="13" id="KW-1185">Reference proteome</keyword>
<accession>A0A2A2L6N0</accession>
<dbReference type="SMART" id="SM00449">
    <property type="entry name" value="SPRY"/>
    <property type="match status" value="1"/>
</dbReference>
<evidence type="ECO:0000313" key="13">
    <source>
        <dbReference type="Proteomes" id="UP000218231"/>
    </source>
</evidence>
<keyword evidence="4 6" id="KW-0175">Coiled coil</keyword>
<dbReference type="InterPro" id="IPR043136">
    <property type="entry name" value="B30.2/SPRY_sf"/>
</dbReference>
<reference evidence="12 13" key="1">
    <citation type="journal article" date="2017" name="Curr. Biol.">
        <title>Genome architecture and evolution of a unichromosomal asexual nematode.</title>
        <authorList>
            <person name="Fradin H."/>
            <person name="Zegar C."/>
            <person name="Gutwein M."/>
            <person name="Lucas J."/>
            <person name="Kovtun M."/>
            <person name="Corcoran D."/>
            <person name="Baugh L.R."/>
            <person name="Kiontke K."/>
            <person name="Gunsalus K."/>
            <person name="Fitch D.H."/>
            <person name="Piano F."/>
        </authorList>
    </citation>
    <scope>NUCLEOTIDE SEQUENCE [LARGE SCALE GENOMIC DNA]</scope>
    <source>
        <strain evidence="12">PF1309</strain>
    </source>
</reference>
<dbReference type="InterPro" id="IPR013783">
    <property type="entry name" value="Ig-like_fold"/>
</dbReference>
<dbReference type="SUPFAM" id="SSF57845">
    <property type="entry name" value="B-box zinc-binding domain"/>
    <property type="match status" value="1"/>
</dbReference>
<dbReference type="Pfam" id="PF22586">
    <property type="entry name" value="ANCHR-like_BBOX"/>
    <property type="match status" value="1"/>
</dbReference>
<name>A0A2A2L6N0_9BILA</name>
<dbReference type="CDD" id="cd19803">
    <property type="entry name" value="Bbox1_TRIM9-like_C-I"/>
    <property type="match status" value="1"/>
</dbReference>
<dbReference type="Gene3D" id="3.30.160.60">
    <property type="entry name" value="Classic Zinc Finger"/>
    <property type="match status" value="1"/>
</dbReference>
<dbReference type="InterPro" id="IPR001870">
    <property type="entry name" value="B30.2/SPRY"/>
</dbReference>
<dbReference type="InterPro" id="IPR001841">
    <property type="entry name" value="Znf_RING"/>
</dbReference>
<evidence type="ECO:0000256" key="6">
    <source>
        <dbReference type="SAM" id="Coils"/>
    </source>
</evidence>
<evidence type="ECO:0000313" key="12">
    <source>
        <dbReference type="EMBL" id="PAV81832.1"/>
    </source>
</evidence>
<dbReference type="InterPro" id="IPR013320">
    <property type="entry name" value="ConA-like_dom_sf"/>
</dbReference>
<dbReference type="InterPro" id="IPR050617">
    <property type="entry name" value="E3_ligase_FN3/SPRY"/>
</dbReference>
<dbReference type="PANTHER" id="PTHR24099">
    <property type="entry name" value="E3 UBIQUITIN-PROTEIN LIGASE TRIM36-RELATED"/>
    <property type="match status" value="1"/>
</dbReference>
<organism evidence="12 13">
    <name type="scientific">Diploscapter pachys</name>
    <dbReference type="NCBI Taxonomy" id="2018661"/>
    <lineage>
        <taxon>Eukaryota</taxon>
        <taxon>Metazoa</taxon>
        <taxon>Ecdysozoa</taxon>
        <taxon>Nematoda</taxon>
        <taxon>Chromadorea</taxon>
        <taxon>Rhabditida</taxon>
        <taxon>Rhabditina</taxon>
        <taxon>Rhabditomorpha</taxon>
        <taxon>Rhabditoidea</taxon>
        <taxon>Rhabditidae</taxon>
        <taxon>Diploscapter</taxon>
    </lineage>
</organism>
<dbReference type="GO" id="GO:0043005">
    <property type="term" value="C:neuron projection"/>
    <property type="evidence" value="ECO:0007669"/>
    <property type="project" value="TreeGrafter"/>
</dbReference>
<feature type="domain" description="B30.2/SPRY" evidence="9">
    <location>
        <begin position="552"/>
        <end position="740"/>
    </location>
</feature>
<dbReference type="SMART" id="SM00502">
    <property type="entry name" value="BBC"/>
    <property type="match status" value="1"/>
</dbReference>
<dbReference type="GO" id="GO:0008270">
    <property type="term" value="F:zinc ion binding"/>
    <property type="evidence" value="ECO:0007669"/>
    <property type="project" value="UniProtKB-KW"/>
</dbReference>
<dbReference type="CDD" id="cd19764">
    <property type="entry name" value="Bbox2_TRIM9-like"/>
    <property type="match status" value="1"/>
</dbReference>
<evidence type="ECO:0000259" key="7">
    <source>
        <dbReference type="PROSITE" id="PS50089"/>
    </source>
</evidence>
<protein>
    <recommendedName>
        <fullName evidence="14">RING-type E3 ubiquitin transferase</fullName>
    </recommendedName>
</protein>
<keyword evidence="3" id="KW-0862">Zinc</keyword>
<gene>
    <name evidence="12" type="ORF">WR25_20319</name>
</gene>
<comment type="caution">
    <text evidence="12">The sequence shown here is derived from an EMBL/GenBank/DDBJ whole genome shotgun (WGS) entry which is preliminary data.</text>
</comment>
<feature type="coiled-coil region" evidence="6">
    <location>
        <begin position="312"/>
        <end position="382"/>
    </location>
</feature>
<keyword evidence="2 5" id="KW-0863">Zinc-finger</keyword>
<dbReference type="InterPro" id="IPR000315">
    <property type="entry name" value="Znf_B-box"/>
</dbReference>
<dbReference type="InterPro" id="IPR013083">
    <property type="entry name" value="Znf_RING/FYVE/PHD"/>
</dbReference>
<dbReference type="Gene3D" id="1.20.5.170">
    <property type="match status" value="1"/>
</dbReference>
<dbReference type="InterPro" id="IPR017903">
    <property type="entry name" value="COS_domain"/>
</dbReference>
<dbReference type="Proteomes" id="UP000218231">
    <property type="component" value="Unassembled WGS sequence"/>
</dbReference>
<evidence type="ECO:0000259" key="9">
    <source>
        <dbReference type="PROSITE" id="PS50188"/>
    </source>
</evidence>
<dbReference type="PANTHER" id="PTHR24099:SF15">
    <property type="entry name" value="E3 UBIQUITIN-PROTEIN LIGASE TRIM9"/>
    <property type="match status" value="1"/>
</dbReference>
<evidence type="ECO:0000256" key="2">
    <source>
        <dbReference type="ARBA" id="ARBA00022771"/>
    </source>
</evidence>
<dbReference type="AlphaFoldDB" id="A0A2A2L6N0"/>
<proteinExistence type="predicted"/>
<evidence type="ECO:0000256" key="5">
    <source>
        <dbReference type="PROSITE-ProRule" id="PRU00024"/>
    </source>
</evidence>
<dbReference type="InterPro" id="IPR003877">
    <property type="entry name" value="SPRY_dom"/>
</dbReference>
<dbReference type="PROSITE" id="PS50188">
    <property type="entry name" value="B302_SPRY"/>
    <property type="match status" value="1"/>
</dbReference>
<dbReference type="Gene3D" id="2.60.120.920">
    <property type="match status" value="1"/>
</dbReference>
<dbReference type="CDD" id="cd12889">
    <property type="entry name" value="SPRY_PRY_TRIM67_9"/>
    <property type="match status" value="1"/>
</dbReference>
<evidence type="ECO:0008006" key="14">
    <source>
        <dbReference type="Google" id="ProtNLM"/>
    </source>
</evidence>
<dbReference type="Gene3D" id="3.30.40.10">
    <property type="entry name" value="Zinc/RING finger domain, C3HC4 (zinc finger)"/>
    <property type="match status" value="1"/>
</dbReference>
<dbReference type="PROSITE" id="PS50119">
    <property type="entry name" value="ZF_BBOX"/>
    <property type="match status" value="2"/>
</dbReference>
<dbReference type="SUPFAM" id="SSF49899">
    <property type="entry name" value="Concanavalin A-like lectins/glucanases"/>
    <property type="match status" value="1"/>
</dbReference>
<evidence type="ECO:0000256" key="1">
    <source>
        <dbReference type="ARBA" id="ARBA00022723"/>
    </source>
</evidence>
<feature type="domain" description="B box-type" evidence="8">
    <location>
        <begin position="201"/>
        <end position="250"/>
    </location>
</feature>
<dbReference type="InterPro" id="IPR003649">
    <property type="entry name" value="Bbox_C"/>
</dbReference>
<sequence>MDEELKCSLCRRFFDDPILLHCGHSYCRQCSLKIHQPVCSSSLASSATRPSTPGAVAPSLFSQTGGYNPLPLSPLINSPVSPQCSSASDTISICVSDDHESDKLSVVSETDSGVVVCGRNSRPSSIVGPPISRLPNILTPSTSGVQIVCNQCQKPSYFCDESAIASAPANIAMQNVINRYLAQHPNLASSDRKTELVEEKKKDPSCQLCEGSARSAVVFCEQCDIFYCEPCQAALHPARGPLAKHTLQSASSTRKSPPRTLKDPLKCSVHTSEALTMYCIPCKFPVCCRCLQDIRHTNHDVQTLAATCKTHKAELSQTLQQLSEKARTATEEIGRLKGLQEVVQNNCNDFKSSVCIQVDALIEQLQLRKERLMKHVDEQSNMKKRVLKEQIQRCTSKLSKTTALIQFCIEVLKEPDPAAYLQISNALLHRSTSQEFLWHKEMKTKPEADPEFVLNLDTKQLLYAIQTLDFAQLKVPAPPIIDASECSAENNSVTVAWRPRNDGCAIDGFALEIDTGRDDGNFKEVYSGPDSICTIDGLHFNTVYTARVKAFNAAGESAYSEPICLQTAQVAWFQLTKSSSQRDMQLSNDCATLTGSTLEFRTILGSISFSKGVHYWEVTVERHEANCDVVVGVAQPAVNRNLMLGKDLHGWSMYVDGERSWFLHNEFHKNRILGGIKAGTVIGVKLDCDRGKLEFIINDRKRKFEGESVAFSNLPRGIYYPAFSVNCHSSITIHSGLSPPSPISTDSE</sequence>
<dbReference type="Pfam" id="PF00622">
    <property type="entry name" value="SPRY"/>
    <property type="match status" value="1"/>
</dbReference>
<dbReference type="FunFam" id="2.60.40.10:FF:000178">
    <property type="entry name" value="E3 ubiquitin-protein ligase TRIM9 isoform X1"/>
    <property type="match status" value="1"/>
</dbReference>
<dbReference type="Gene3D" id="2.60.40.10">
    <property type="entry name" value="Immunoglobulins"/>
    <property type="match status" value="1"/>
</dbReference>
<dbReference type="CDD" id="cd00063">
    <property type="entry name" value="FN3"/>
    <property type="match status" value="1"/>
</dbReference>
<dbReference type="GO" id="GO:0007411">
    <property type="term" value="P:axon guidance"/>
    <property type="evidence" value="ECO:0007669"/>
    <property type="project" value="TreeGrafter"/>
</dbReference>
<evidence type="ECO:0000259" key="8">
    <source>
        <dbReference type="PROSITE" id="PS50119"/>
    </source>
</evidence>
<dbReference type="Gene3D" id="4.10.830.40">
    <property type="match status" value="1"/>
</dbReference>
<feature type="domain" description="Fibronectin type-III" evidence="10">
    <location>
        <begin position="475"/>
        <end position="570"/>
    </location>
</feature>
<dbReference type="PROSITE" id="PS50089">
    <property type="entry name" value="ZF_RING_2"/>
    <property type="match status" value="1"/>
</dbReference>
<dbReference type="STRING" id="2018661.A0A2A2L6N0"/>
<dbReference type="SMART" id="SM00336">
    <property type="entry name" value="BBOX"/>
    <property type="match status" value="2"/>
</dbReference>
<keyword evidence="1" id="KW-0479">Metal-binding</keyword>
<evidence type="ECO:0000259" key="11">
    <source>
        <dbReference type="PROSITE" id="PS51262"/>
    </source>
</evidence>
<feature type="domain" description="RING-type" evidence="7">
    <location>
        <begin position="7"/>
        <end position="39"/>
    </location>
</feature>
<dbReference type="InterPro" id="IPR036116">
    <property type="entry name" value="FN3_sf"/>
</dbReference>
<dbReference type="SUPFAM" id="SSF57850">
    <property type="entry name" value="RING/U-box"/>
    <property type="match status" value="1"/>
</dbReference>
<dbReference type="EMBL" id="LIAE01007117">
    <property type="protein sequence ID" value="PAV81832.1"/>
    <property type="molecule type" value="Genomic_DNA"/>
</dbReference>
<dbReference type="Pfam" id="PF00041">
    <property type="entry name" value="fn3"/>
    <property type="match status" value="1"/>
</dbReference>
<feature type="domain" description="B box-type" evidence="8">
    <location>
        <begin position="262"/>
        <end position="304"/>
    </location>
</feature>
<evidence type="ECO:0000256" key="4">
    <source>
        <dbReference type="ARBA" id="ARBA00023054"/>
    </source>
</evidence>
<dbReference type="PROSITE" id="PS51262">
    <property type="entry name" value="COS"/>
    <property type="match status" value="1"/>
</dbReference>
<dbReference type="SUPFAM" id="SSF49265">
    <property type="entry name" value="Fibronectin type III"/>
    <property type="match status" value="1"/>
</dbReference>
<feature type="domain" description="COS" evidence="11">
    <location>
        <begin position="412"/>
        <end position="471"/>
    </location>
</feature>
<evidence type="ECO:0000259" key="10">
    <source>
        <dbReference type="PROSITE" id="PS50853"/>
    </source>
</evidence>
<dbReference type="PROSITE" id="PS50853">
    <property type="entry name" value="FN3"/>
    <property type="match status" value="1"/>
</dbReference>
<dbReference type="OrthoDB" id="295536at2759"/>
<dbReference type="SMART" id="SM00060">
    <property type="entry name" value="FN3"/>
    <property type="match status" value="1"/>
</dbReference>
<evidence type="ECO:0000256" key="3">
    <source>
        <dbReference type="ARBA" id="ARBA00022833"/>
    </source>
</evidence>